<dbReference type="GO" id="GO:0022857">
    <property type="term" value="F:transmembrane transporter activity"/>
    <property type="evidence" value="ECO:0007669"/>
    <property type="project" value="InterPro"/>
</dbReference>
<dbReference type="Gene3D" id="1.20.1250.20">
    <property type="entry name" value="MFS general substrate transporter like domains"/>
    <property type="match status" value="1"/>
</dbReference>
<dbReference type="Proteomes" id="UP000078103">
    <property type="component" value="Unassembled WGS sequence"/>
</dbReference>
<evidence type="ECO:0000256" key="2">
    <source>
        <dbReference type="ARBA" id="ARBA00022989"/>
    </source>
</evidence>
<evidence type="ECO:0000256" key="1">
    <source>
        <dbReference type="ARBA" id="ARBA00022692"/>
    </source>
</evidence>
<feature type="transmembrane region" description="Helical" evidence="4">
    <location>
        <begin position="45"/>
        <end position="64"/>
    </location>
</feature>
<dbReference type="PANTHER" id="PTHR23523:SF2">
    <property type="entry name" value="2-NITROIMIDAZOLE TRANSPORTER"/>
    <property type="match status" value="1"/>
</dbReference>
<feature type="transmembrane region" description="Helical" evidence="4">
    <location>
        <begin position="134"/>
        <end position="156"/>
    </location>
</feature>
<dbReference type="Pfam" id="PF07690">
    <property type="entry name" value="MFS_1"/>
    <property type="match status" value="1"/>
</dbReference>
<protein>
    <recommendedName>
        <fullName evidence="7">Major facilitator superfamily (MFS) profile domain-containing protein</fullName>
    </recommendedName>
</protein>
<dbReference type="PANTHER" id="PTHR23523">
    <property type="match status" value="1"/>
</dbReference>
<evidence type="ECO:0000256" key="4">
    <source>
        <dbReference type="SAM" id="Phobius"/>
    </source>
</evidence>
<comment type="caution">
    <text evidence="5">The sequence shown here is derived from an EMBL/GenBank/DDBJ whole genome shotgun (WGS) entry which is preliminary data.</text>
</comment>
<feature type="transmembrane region" description="Helical" evidence="4">
    <location>
        <begin position="176"/>
        <end position="198"/>
    </location>
</feature>
<keyword evidence="3 4" id="KW-0472">Membrane</keyword>
<feature type="transmembrane region" description="Helical" evidence="4">
    <location>
        <begin position="76"/>
        <end position="95"/>
    </location>
</feature>
<dbReference type="InterPro" id="IPR011701">
    <property type="entry name" value="MFS"/>
</dbReference>
<feature type="transmembrane region" description="Helical" evidence="4">
    <location>
        <begin position="12"/>
        <end position="38"/>
    </location>
</feature>
<keyword evidence="2 4" id="KW-1133">Transmembrane helix</keyword>
<dbReference type="InterPro" id="IPR036259">
    <property type="entry name" value="MFS_trans_sf"/>
</dbReference>
<sequence>MAGSLIRVVGNVPMMLIGTVIIGLSLTVGNLLGILIIGRDFKQSAGIMTGIMVLGMSLGGMITSSLTPPLAQYTNWQLALASWFLLALICLLFWIKTMTSRTHRAREVLDNLSITPKNQAEETEHHSNSKRDKAILFLIIAFACHCFAFYGIVAWLPRFLIDSGMSANRAGLAVSVFHMLGFIGALPTMLPLWMIRYIGNEKLIKRLPEIFR</sequence>
<evidence type="ECO:0000313" key="6">
    <source>
        <dbReference type="Proteomes" id="UP000078103"/>
    </source>
</evidence>
<evidence type="ECO:0000256" key="3">
    <source>
        <dbReference type="ARBA" id="ARBA00023136"/>
    </source>
</evidence>
<keyword evidence="1 4" id="KW-0812">Transmembrane</keyword>
<dbReference type="AlphaFoldDB" id="A0A1A9RU97"/>
<evidence type="ECO:0000313" key="5">
    <source>
        <dbReference type="EMBL" id="OAM24956.1"/>
    </source>
</evidence>
<proteinExistence type="predicted"/>
<reference evidence="6" key="1">
    <citation type="submission" date="2016-05" db="EMBL/GenBank/DDBJ databases">
        <title>Draft genome of Corynebacterium afermentans subsp. afermentans LCDC 88199T.</title>
        <authorList>
            <person name="Bernier A.-M."/>
            <person name="Bernard K."/>
        </authorList>
    </citation>
    <scope>NUCLEOTIDE SEQUENCE [LARGE SCALE GENOMIC DNA]</scope>
    <source>
        <strain evidence="6">NML120819</strain>
    </source>
</reference>
<dbReference type="SUPFAM" id="SSF103473">
    <property type="entry name" value="MFS general substrate transporter"/>
    <property type="match status" value="1"/>
</dbReference>
<evidence type="ECO:0008006" key="7">
    <source>
        <dbReference type="Google" id="ProtNLM"/>
    </source>
</evidence>
<dbReference type="EMBL" id="LXSH01000005">
    <property type="protein sequence ID" value="OAM24956.1"/>
    <property type="molecule type" value="Genomic_DNA"/>
</dbReference>
<organism evidence="5 6">
    <name type="scientific">Eikenella corrodens</name>
    <dbReference type="NCBI Taxonomy" id="539"/>
    <lineage>
        <taxon>Bacteria</taxon>
        <taxon>Pseudomonadati</taxon>
        <taxon>Pseudomonadota</taxon>
        <taxon>Betaproteobacteria</taxon>
        <taxon>Neisseriales</taxon>
        <taxon>Neisseriaceae</taxon>
        <taxon>Eikenella</taxon>
    </lineage>
</organism>
<name>A0A1A9RU97_EIKCO</name>
<dbReference type="InterPro" id="IPR052524">
    <property type="entry name" value="MFS_Cyanate_Porter"/>
</dbReference>
<gene>
    <name evidence="5" type="ORF">A7P89_00705</name>
</gene>
<accession>A0A1A9RU97</accession>